<dbReference type="Pfam" id="PF02518">
    <property type="entry name" value="HATPase_c"/>
    <property type="match status" value="1"/>
</dbReference>
<accession>A0A6I2L6I7</accession>
<reference evidence="8 9" key="1">
    <citation type="submission" date="2019-11" db="EMBL/GenBank/DDBJ databases">
        <title>Novel species isolated from a subtropical stream in China.</title>
        <authorList>
            <person name="Lu H."/>
        </authorList>
    </citation>
    <scope>NUCLEOTIDE SEQUENCE [LARGE SCALE GENOMIC DNA]</scope>
    <source>
        <strain evidence="8 9">FT80W</strain>
    </source>
</reference>
<keyword evidence="3" id="KW-0902">Two-component regulatory system</keyword>
<keyword evidence="5" id="KW-0812">Transmembrane</keyword>
<evidence type="ECO:0000256" key="4">
    <source>
        <dbReference type="SAM" id="Coils"/>
    </source>
</evidence>
<keyword evidence="1" id="KW-0808">Transferase</keyword>
<sequence length="626" mass="68734">MLRRILCFLLLAAVALLASASAGDAPWQLRDASWQMTPASAYTTPSSELDSTRLPGRWQRLALPAALPALAAPGGNTVAVEWLRLTPPAANTATAAAAQPWAIYSARVKVEGTIAVYVNGRLAQRVQAHGQLWDSLFTPLWIDLAPARDAPVREILIRLEHSPHSRAALASLWLGPAAELRDRYHLRNWLQRDLPATLNAAFLAVGVFALAIWLRRRSDPEYLLFFWLAVVSCAAHLHYYTALPIRADWFGWITSNALFWLVMVLHLFLRKLHRQPLTWLTRAVVGATLAVSVLSVPELGVLPIFPSTSLLVPAIYALVVLMSTTVCLTAAACSWRRSREGLLLASGLGLCTLLGVPDWLLHNNVVSVEGWFTGAYTNAVTFAMFGVLMYRRYLGAIREVEQLNASLEQRLQAREAELDVIHQQLRSAARQQTISDERQRLMQDMHDGLGSSLINAIRSVDRAEVSTAQISHILKGCLDDLKLTIDSMEPVDNDLLLLLASLRYRLAPRLDDAGIQLHWDVQTLPALPWLEPGKALHILRIIQESIANILHHTGATEIRLGTSSDADGIAISISDNGGGFDLARALSTGGGRGLRNQQRRAAALNGAVDWKAIAGGTRFTLRLPLA</sequence>
<feature type="transmembrane region" description="Helical" evidence="5">
    <location>
        <begin position="314"/>
        <end position="335"/>
    </location>
</feature>
<evidence type="ECO:0000256" key="1">
    <source>
        <dbReference type="ARBA" id="ARBA00022679"/>
    </source>
</evidence>
<dbReference type="PANTHER" id="PTHR24421:SF58">
    <property type="entry name" value="SIGNAL TRANSDUCTION HISTIDINE-PROTEIN KINASE_PHOSPHATASE UHPB"/>
    <property type="match status" value="1"/>
</dbReference>
<feature type="domain" description="Histidine kinase" evidence="7">
    <location>
        <begin position="440"/>
        <end position="626"/>
    </location>
</feature>
<feature type="transmembrane region" description="Helical" evidence="5">
    <location>
        <begin position="222"/>
        <end position="243"/>
    </location>
</feature>
<keyword evidence="5" id="KW-1133">Transmembrane helix</keyword>
<keyword evidence="4" id="KW-0175">Coiled coil</keyword>
<dbReference type="SMART" id="SM00387">
    <property type="entry name" value="HATPase_c"/>
    <property type="match status" value="1"/>
</dbReference>
<evidence type="ECO:0000256" key="2">
    <source>
        <dbReference type="ARBA" id="ARBA00022777"/>
    </source>
</evidence>
<dbReference type="InterPro" id="IPR036890">
    <property type="entry name" value="HATPase_C_sf"/>
</dbReference>
<dbReference type="Gene3D" id="3.30.565.10">
    <property type="entry name" value="Histidine kinase-like ATPase, C-terminal domain"/>
    <property type="match status" value="1"/>
</dbReference>
<dbReference type="InterPro" id="IPR005467">
    <property type="entry name" value="His_kinase_dom"/>
</dbReference>
<dbReference type="InterPro" id="IPR003594">
    <property type="entry name" value="HATPase_dom"/>
</dbReference>
<feature type="transmembrane region" description="Helical" evidence="5">
    <location>
        <begin position="249"/>
        <end position="269"/>
    </location>
</feature>
<evidence type="ECO:0000256" key="5">
    <source>
        <dbReference type="SAM" id="Phobius"/>
    </source>
</evidence>
<feature type="transmembrane region" description="Helical" evidence="5">
    <location>
        <begin position="342"/>
        <end position="361"/>
    </location>
</feature>
<evidence type="ECO:0000256" key="6">
    <source>
        <dbReference type="SAM" id="SignalP"/>
    </source>
</evidence>
<keyword evidence="5" id="KW-0472">Membrane</keyword>
<dbReference type="PANTHER" id="PTHR24421">
    <property type="entry name" value="NITRATE/NITRITE SENSOR PROTEIN NARX-RELATED"/>
    <property type="match status" value="1"/>
</dbReference>
<evidence type="ECO:0000313" key="8">
    <source>
        <dbReference type="EMBL" id="MRW93885.1"/>
    </source>
</evidence>
<feature type="transmembrane region" description="Helical" evidence="5">
    <location>
        <begin position="196"/>
        <end position="215"/>
    </location>
</feature>
<dbReference type="SUPFAM" id="SSF55874">
    <property type="entry name" value="ATPase domain of HSP90 chaperone/DNA topoisomerase II/histidine kinase"/>
    <property type="match status" value="1"/>
</dbReference>
<dbReference type="Proteomes" id="UP000433309">
    <property type="component" value="Unassembled WGS sequence"/>
</dbReference>
<dbReference type="CDD" id="cd16917">
    <property type="entry name" value="HATPase_UhpB-NarQ-NarX-like"/>
    <property type="match status" value="1"/>
</dbReference>
<keyword evidence="9" id="KW-1185">Reference proteome</keyword>
<evidence type="ECO:0000256" key="3">
    <source>
        <dbReference type="ARBA" id="ARBA00023012"/>
    </source>
</evidence>
<protein>
    <submittedName>
        <fullName evidence="8">Sensor histidine kinase</fullName>
    </submittedName>
</protein>
<feature type="chain" id="PRO_5026315909" evidence="6">
    <location>
        <begin position="21"/>
        <end position="626"/>
    </location>
</feature>
<feature type="signal peptide" evidence="6">
    <location>
        <begin position="1"/>
        <end position="20"/>
    </location>
</feature>
<feature type="transmembrane region" description="Helical" evidence="5">
    <location>
        <begin position="276"/>
        <end position="294"/>
    </location>
</feature>
<comment type="caution">
    <text evidence="8">The sequence shown here is derived from an EMBL/GenBank/DDBJ whole genome shotgun (WGS) entry which is preliminary data.</text>
</comment>
<gene>
    <name evidence="8" type="ORF">GJ699_28225</name>
</gene>
<feature type="transmembrane region" description="Helical" evidence="5">
    <location>
        <begin position="373"/>
        <end position="390"/>
    </location>
</feature>
<evidence type="ECO:0000313" key="9">
    <source>
        <dbReference type="Proteomes" id="UP000433309"/>
    </source>
</evidence>
<dbReference type="InterPro" id="IPR050482">
    <property type="entry name" value="Sensor_HK_TwoCompSys"/>
</dbReference>
<dbReference type="AlphaFoldDB" id="A0A6I2L6I7"/>
<proteinExistence type="predicted"/>
<keyword evidence="6" id="KW-0732">Signal</keyword>
<dbReference type="GO" id="GO:0000160">
    <property type="term" value="P:phosphorelay signal transduction system"/>
    <property type="evidence" value="ECO:0007669"/>
    <property type="project" value="UniProtKB-KW"/>
</dbReference>
<organism evidence="8 9">
    <name type="scientific">Duganella guangzhouensis</name>
    <dbReference type="NCBI Taxonomy" id="2666084"/>
    <lineage>
        <taxon>Bacteria</taxon>
        <taxon>Pseudomonadati</taxon>
        <taxon>Pseudomonadota</taxon>
        <taxon>Betaproteobacteria</taxon>
        <taxon>Burkholderiales</taxon>
        <taxon>Oxalobacteraceae</taxon>
        <taxon>Telluria group</taxon>
        <taxon>Duganella</taxon>
    </lineage>
</organism>
<name>A0A6I2L6I7_9BURK</name>
<keyword evidence="2 8" id="KW-0418">Kinase</keyword>
<dbReference type="RefSeq" id="WP_154382748.1">
    <property type="nucleotide sequence ID" value="NZ_WKJK01000020.1"/>
</dbReference>
<dbReference type="PROSITE" id="PS50109">
    <property type="entry name" value="HIS_KIN"/>
    <property type="match status" value="1"/>
</dbReference>
<evidence type="ECO:0000259" key="7">
    <source>
        <dbReference type="PROSITE" id="PS50109"/>
    </source>
</evidence>
<dbReference type="EMBL" id="WKJK01000020">
    <property type="protein sequence ID" value="MRW93885.1"/>
    <property type="molecule type" value="Genomic_DNA"/>
</dbReference>
<feature type="coiled-coil region" evidence="4">
    <location>
        <begin position="390"/>
        <end position="424"/>
    </location>
</feature>
<dbReference type="GO" id="GO:0016301">
    <property type="term" value="F:kinase activity"/>
    <property type="evidence" value="ECO:0007669"/>
    <property type="project" value="UniProtKB-KW"/>
</dbReference>